<evidence type="ECO:0000259" key="14">
    <source>
        <dbReference type="Pfam" id="PF00717"/>
    </source>
</evidence>
<keyword evidence="9 12" id="KW-0804">Transcription</keyword>
<dbReference type="Proteomes" id="UP001595916">
    <property type="component" value="Unassembled WGS sequence"/>
</dbReference>
<dbReference type="InterPro" id="IPR039418">
    <property type="entry name" value="LexA-like"/>
</dbReference>
<evidence type="ECO:0000256" key="10">
    <source>
        <dbReference type="ARBA" id="ARBA00023204"/>
    </source>
</evidence>
<evidence type="ECO:0000256" key="9">
    <source>
        <dbReference type="ARBA" id="ARBA00023163"/>
    </source>
</evidence>
<evidence type="ECO:0000256" key="11">
    <source>
        <dbReference type="ARBA" id="ARBA00023236"/>
    </source>
</evidence>
<organism evidence="16 17">
    <name type="scientific">Filifactor villosus</name>
    <dbReference type="NCBI Taxonomy" id="29374"/>
    <lineage>
        <taxon>Bacteria</taxon>
        <taxon>Bacillati</taxon>
        <taxon>Bacillota</taxon>
        <taxon>Clostridia</taxon>
        <taxon>Peptostreptococcales</taxon>
        <taxon>Filifactoraceae</taxon>
        <taxon>Filifactor</taxon>
    </lineage>
</organism>
<dbReference type="Pfam" id="PF00717">
    <property type="entry name" value="Peptidase_S24"/>
    <property type="match status" value="1"/>
</dbReference>
<dbReference type="InterPro" id="IPR006200">
    <property type="entry name" value="LexA"/>
</dbReference>
<evidence type="ECO:0000256" key="4">
    <source>
        <dbReference type="ARBA" id="ARBA00022763"/>
    </source>
</evidence>
<dbReference type="EMBL" id="JBHSHL010000014">
    <property type="protein sequence ID" value="MFC4804338.1"/>
    <property type="molecule type" value="Genomic_DNA"/>
</dbReference>
<keyword evidence="10 12" id="KW-0234">DNA repair</keyword>
<evidence type="ECO:0000256" key="8">
    <source>
        <dbReference type="ARBA" id="ARBA00023125"/>
    </source>
</evidence>
<dbReference type="InterPro" id="IPR006199">
    <property type="entry name" value="LexA_DNA-bd_dom"/>
</dbReference>
<dbReference type="InterPro" id="IPR036286">
    <property type="entry name" value="LexA/Signal_pep-like_sf"/>
</dbReference>
<dbReference type="SUPFAM" id="SSF51306">
    <property type="entry name" value="LexA/Signal peptidase"/>
    <property type="match status" value="1"/>
</dbReference>
<keyword evidence="3 12" id="KW-0235">DNA replication</keyword>
<feature type="DNA-binding region" description="H-T-H motif" evidence="12">
    <location>
        <begin position="29"/>
        <end position="49"/>
    </location>
</feature>
<evidence type="ECO:0000256" key="13">
    <source>
        <dbReference type="RuleBase" id="RU003991"/>
    </source>
</evidence>
<gene>
    <name evidence="12 16" type="primary">lexA</name>
    <name evidence="16" type="ORF">ACFO4R_04510</name>
</gene>
<evidence type="ECO:0000256" key="5">
    <source>
        <dbReference type="ARBA" id="ARBA00022801"/>
    </source>
</evidence>
<evidence type="ECO:0000256" key="1">
    <source>
        <dbReference type="ARBA" id="ARBA00007484"/>
    </source>
</evidence>
<name>A0ABV9QKD4_9FIRM</name>
<evidence type="ECO:0000313" key="17">
    <source>
        <dbReference type="Proteomes" id="UP001595916"/>
    </source>
</evidence>
<keyword evidence="2 12" id="KW-0678">Repressor</keyword>
<proteinExistence type="inferred from homology"/>
<keyword evidence="17" id="KW-1185">Reference proteome</keyword>
<feature type="active site" description="For autocatalytic cleavage activity" evidence="12">
    <location>
        <position position="129"/>
    </location>
</feature>
<dbReference type="SUPFAM" id="SSF46785">
    <property type="entry name" value="Winged helix' DNA-binding domain"/>
    <property type="match status" value="1"/>
</dbReference>
<comment type="function">
    <text evidence="12">Represses a number of genes involved in the response to DNA damage (SOS response), including recA and lexA. In the presence of single-stranded DNA, RecA interacts with LexA causing an autocatalytic cleavage which disrupts the DNA-binding part of LexA, leading to derepression of the SOS regulon and eventually DNA repair.</text>
</comment>
<keyword evidence="8 12" id="KW-0238">DNA-binding</keyword>
<comment type="subunit">
    <text evidence="12">Homodimer.</text>
</comment>
<dbReference type="PANTHER" id="PTHR33516">
    <property type="entry name" value="LEXA REPRESSOR"/>
    <property type="match status" value="1"/>
</dbReference>
<keyword evidence="6 12" id="KW-0068">Autocatalytic cleavage</keyword>
<dbReference type="InterPro" id="IPR015927">
    <property type="entry name" value="Peptidase_S24_S26A/B/C"/>
</dbReference>
<keyword evidence="11 12" id="KW-0742">SOS response</keyword>
<comment type="similarity">
    <text evidence="1 12 13">Belongs to the peptidase S24 family.</text>
</comment>
<protein>
    <recommendedName>
        <fullName evidence="12">LexA repressor</fullName>
        <ecNumber evidence="12">3.4.21.88</ecNumber>
    </recommendedName>
</protein>
<keyword evidence="7 12" id="KW-0805">Transcription regulation</keyword>
<dbReference type="EC" id="3.4.21.88" evidence="12"/>
<feature type="domain" description="Peptidase S24/S26A/S26B/S26C" evidence="14">
    <location>
        <begin position="87"/>
        <end position="199"/>
    </location>
</feature>
<feature type="active site" description="For autocatalytic cleavage activity" evidence="12">
    <location>
        <position position="167"/>
    </location>
</feature>
<dbReference type="InterPro" id="IPR036390">
    <property type="entry name" value="WH_DNA-bd_sf"/>
</dbReference>
<dbReference type="InterPro" id="IPR050077">
    <property type="entry name" value="LexA_repressor"/>
</dbReference>
<dbReference type="Gene3D" id="2.10.109.10">
    <property type="entry name" value="Umud Fragment, subunit A"/>
    <property type="match status" value="1"/>
</dbReference>
<dbReference type="PRINTS" id="PR00726">
    <property type="entry name" value="LEXASERPTASE"/>
</dbReference>
<evidence type="ECO:0000256" key="3">
    <source>
        <dbReference type="ARBA" id="ARBA00022705"/>
    </source>
</evidence>
<reference evidence="17" key="1">
    <citation type="journal article" date="2019" name="Int. J. Syst. Evol. Microbiol.">
        <title>The Global Catalogue of Microorganisms (GCM) 10K type strain sequencing project: providing services to taxonomists for standard genome sequencing and annotation.</title>
        <authorList>
            <consortium name="The Broad Institute Genomics Platform"/>
            <consortium name="The Broad Institute Genome Sequencing Center for Infectious Disease"/>
            <person name="Wu L."/>
            <person name="Ma J."/>
        </authorList>
    </citation>
    <scope>NUCLEOTIDE SEQUENCE [LARGE SCALE GENOMIC DNA]</scope>
    <source>
        <strain evidence="17">CCUG 46385</strain>
    </source>
</reference>
<keyword evidence="5 12" id="KW-0378">Hydrolase</keyword>
<evidence type="ECO:0000313" key="16">
    <source>
        <dbReference type="EMBL" id="MFC4804338.1"/>
    </source>
</evidence>
<keyword evidence="4 12" id="KW-0227">DNA damage</keyword>
<dbReference type="Pfam" id="PF01726">
    <property type="entry name" value="LexA_DNA_bind"/>
    <property type="match status" value="1"/>
</dbReference>
<accession>A0ABV9QKD4</accession>
<dbReference type="InterPro" id="IPR036388">
    <property type="entry name" value="WH-like_DNA-bd_sf"/>
</dbReference>
<dbReference type="RefSeq" id="WP_379787845.1">
    <property type="nucleotide sequence ID" value="NZ_JBHSHL010000014.1"/>
</dbReference>
<evidence type="ECO:0000256" key="12">
    <source>
        <dbReference type="HAMAP-Rule" id="MF_00015"/>
    </source>
</evidence>
<evidence type="ECO:0000256" key="7">
    <source>
        <dbReference type="ARBA" id="ARBA00023015"/>
    </source>
</evidence>
<feature type="domain" description="LexA repressor DNA-binding" evidence="15">
    <location>
        <begin position="4"/>
        <end position="66"/>
    </location>
</feature>
<comment type="catalytic activity">
    <reaction evidence="12">
        <text>Hydrolysis of Ala-|-Gly bond in repressor LexA.</text>
        <dbReference type="EC" id="3.4.21.88"/>
    </reaction>
</comment>
<evidence type="ECO:0000259" key="15">
    <source>
        <dbReference type="Pfam" id="PF01726"/>
    </source>
</evidence>
<dbReference type="PANTHER" id="PTHR33516:SF2">
    <property type="entry name" value="LEXA REPRESSOR-RELATED"/>
    <property type="match status" value="1"/>
</dbReference>
<sequence>MFIDLSEKERLTLQYISENVDEKGYPPSIREICSEIGFRSTSTAYSCLKSLQDKGYIRKDPSKPRAIEVINSVERMGFEKKKTVDIPLVGQVTAGQPILAVENIDEYFPIPKEWISDNDHFILNISGDSMYDAGIYDGDIVVVEKTTVAKNGDIVVALIDGEYTTVKRFYKEKDHIRLQPENESYEPIISNNVSILGKIKLLIRRDVL</sequence>
<dbReference type="GO" id="GO:0004252">
    <property type="term" value="F:serine-type endopeptidase activity"/>
    <property type="evidence" value="ECO:0007669"/>
    <property type="project" value="UniProtKB-EC"/>
</dbReference>
<dbReference type="NCBIfam" id="TIGR00498">
    <property type="entry name" value="lexA"/>
    <property type="match status" value="1"/>
</dbReference>
<comment type="caution">
    <text evidence="16">The sequence shown here is derived from an EMBL/GenBank/DDBJ whole genome shotgun (WGS) entry which is preliminary data.</text>
</comment>
<feature type="site" description="Cleavage; by autolysis" evidence="12">
    <location>
        <begin position="94"/>
        <end position="95"/>
    </location>
</feature>
<dbReference type="CDD" id="cd06529">
    <property type="entry name" value="S24_LexA-like"/>
    <property type="match status" value="1"/>
</dbReference>
<dbReference type="Gene3D" id="1.10.10.10">
    <property type="entry name" value="Winged helix-like DNA-binding domain superfamily/Winged helix DNA-binding domain"/>
    <property type="match status" value="1"/>
</dbReference>
<evidence type="ECO:0000256" key="6">
    <source>
        <dbReference type="ARBA" id="ARBA00022813"/>
    </source>
</evidence>
<dbReference type="HAMAP" id="MF_00015">
    <property type="entry name" value="LexA"/>
    <property type="match status" value="1"/>
</dbReference>
<evidence type="ECO:0000256" key="2">
    <source>
        <dbReference type="ARBA" id="ARBA00022491"/>
    </source>
</evidence>
<dbReference type="InterPro" id="IPR006197">
    <property type="entry name" value="Peptidase_S24_LexA"/>
</dbReference>